<feature type="transmembrane region" description="Helical" evidence="1">
    <location>
        <begin position="45"/>
        <end position="63"/>
    </location>
</feature>
<sequence length="273" mass="29897">MINRHNSEYARELARAAGGCILFAFPLQMTMEMWWLGFFMERERLLIFMIVGFALLLGLSYYSGFARDQPLKDDILDAFSAFGLGVIISAIMLLIFNVLATEHSLREIIGKVALQSIPAGMGAILARKQLGVADEGEERQRRIDSYAGELFAMTGGAIFIAFNVAPTDEISLISHLMTPWHSVILCLISLLLLHALVYGVELAGQAQWPEGHGFLSVFFRFSLAGYGVAVAVSLYILWSFGRLDGTGWNEIAAMLAVLAFPASIGAATARLVI</sequence>
<protein>
    <submittedName>
        <fullName evidence="2">Membrane protein</fullName>
    </submittedName>
</protein>
<proteinExistence type="predicted"/>
<evidence type="ECO:0000313" key="3">
    <source>
        <dbReference type="Proteomes" id="UP000602745"/>
    </source>
</evidence>
<keyword evidence="1" id="KW-1133">Transmembrane helix</keyword>
<comment type="caution">
    <text evidence="2">The sequence shown here is derived from an EMBL/GenBank/DDBJ whole genome shotgun (WGS) entry which is preliminary data.</text>
</comment>
<dbReference type="EMBL" id="BMCP01000002">
    <property type="protein sequence ID" value="GGE47650.1"/>
    <property type="molecule type" value="Genomic_DNA"/>
</dbReference>
<feature type="transmembrane region" description="Helical" evidence="1">
    <location>
        <begin position="221"/>
        <end position="240"/>
    </location>
</feature>
<feature type="transmembrane region" description="Helical" evidence="1">
    <location>
        <begin position="108"/>
        <end position="126"/>
    </location>
</feature>
<keyword evidence="1" id="KW-0812">Transmembrane</keyword>
<dbReference type="AlphaFoldDB" id="A0A8J3DVG6"/>
<accession>A0A8J3DVG6</accession>
<feature type="transmembrane region" description="Helical" evidence="1">
    <location>
        <begin position="75"/>
        <end position="96"/>
    </location>
</feature>
<keyword evidence="1" id="KW-0472">Membrane</keyword>
<dbReference type="Proteomes" id="UP000602745">
    <property type="component" value="Unassembled WGS sequence"/>
</dbReference>
<evidence type="ECO:0000256" key="1">
    <source>
        <dbReference type="SAM" id="Phobius"/>
    </source>
</evidence>
<reference evidence="2" key="2">
    <citation type="submission" date="2020-09" db="EMBL/GenBank/DDBJ databases">
        <authorList>
            <person name="Sun Q."/>
            <person name="Sedlacek I."/>
        </authorList>
    </citation>
    <scope>NUCLEOTIDE SEQUENCE</scope>
    <source>
        <strain evidence="2">CCM 7684</strain>
    </source>
</reference>
<feature type="transmembrane region" description="Helical" evidence="1">
    <location>
        <begin position="146"/>
        <end position="165"/>
    </location>
</feature>
<feature type="transmembrane region" description="Helical" evidence="1">
    <location>
        <begin position="252"/>
        <end position="272"/>
    </location>
</feature>
<name>A0A8J3DVG6_9RHOB</name>
<dbReference type="NCBIfam" id="TIGR02587">
    <property type="entry name" value="TIGR02587 family membrane protein"/>
    <property type="match status" value="1"/>
</dbReference>
<dbReference type="InterPro" id="IPR013416">
    <property type="entry name" value="CHP02587_IM"/>
</dbReference>
<reference evidence="2" key="1">
    <citation type="journal article" date="2014" name="Int. J. Syst. Evol. Microbiol.">
        <title>Complete genome sequence of Corynebacterium casei LMG S-19264T (=DSM 44701T), isolated from a smear-ripened cheese.</title>
        <authorList>
            <consortium name="US DOE Joint Genome Institute (JGI-PGF)"/>
            <person name="Walter F."/>
            <person name="Albersmeier A."/>
            <person name="Kalinowski J."/>
            <person name="Ruckert C."/>
        </authorList>
    </citation>
    <scope>NUCLEOTIDE SEQUENCE</scope>
    <source>
        <strain evidence="2">CCM 7684</strain>
    </source>
</reference>
<dbReference type="Pfam" id="PF09622">
    <property type="entry name" value="DUF2391"/>
    <property type="match status" value="1"/>
</dbReference>
<dbReference type="InterPro" id="IPR024464">
    <property type="entry name" value="DUF2391"/>
</dbReference>
<dbReference type="RefSeq" id="WP_188410149.1">
    <property type="nucleotide sequence ID" value="NZ_BMCP01000002.1"/>
</dbReference>
<evidence type="ECO:0000313" key="2">
    <source>
        <dbReference type="EMBL" id="GGE47650.1"/>
    </source>
</evidence>
<feature type="transmembrane region" description="Helical" evidence="1">
    <location>
        <begin position="180"/>
        <end position="200"/>
    </location>
</feature>
<feature type="transmembrane region" description="Helical" evidence="1">
    <location>
        <begin position="20"/>
        <end position="39"/>
    </location>
</feature>
<gene>
    <name evidence="2" type="ORF">GCM10007276_26100</name>
</gene>
<organism evidence="2 3">
    <name type="scientific">Agaricicola taiwanensis</name>
    <dbReference type="NCBI Taxonomy" id="591372"/>
    <lineage>
        <taxon>Bacteria</taxon>
        <taxon>Pseudomonadati</taxon>
        <taxon>Pseudomonadota</taxon>
        <taxon>Alphaproteobacteria</taxon>
        <taxon>Rhodobacterales</taxon>
        <taxon>Paracoccaceae</taxon>
        <taxon>Agaricicola</taxon>
    </lineage>
</organism>
<keyword evidence="3" id="KW-1185">Reference proteome</keyword>